<keyword evidence="5" id="KW-0963">Cytoplasm</keyword>
<dbReference type="GO" id="GO:0005737">
    <property type="term" value="C:cytoplasm"/>
    <property type="evidence" value="ECO:0007669"/>
    <property type="project" value="UniProtKB-SubCell"/>
</dbReference>
<evidence type="ECO:0000256" key="11">
    <source>
        <dbReference type="ARBA" id="ARBA00022840"/>
    </source>
</evidence>
<dbReference type="PROSITE" id="PS50011">
    <property type="entry name" value="PROTEIN_KINASE_DOM"/>
    <property type="match status" value="1"/>
</dbReference>
<dbReference type="Gene3D" id="3.90.810.10">
    <property type="entry name" value="CRIB domain"/>
    <property type="match status" value="1"/>
</dbReference>
<feature type="compositionally biased region" description="Low complexity" evidence="16">
    <location>
        <begin position="102"/>
        <end position="112"/>
    </location>
</feature>
<evidence type="ECO:0000256" key="8">
    <source>
        <dbReference type="ARBA" id="ARBA00022679"/>
    </source>
</evidence>
<comment type="similarity">
    <text evidence="3">Belongs to the protein kinase superfamily. STE Ser/Thr protein kinase family. STE20 subfamily.</text>
</comment>
<evidence type="ECO:0000259" key="18">
    <source>
        <dbReference type="PROSITE" id="PS50108"/>
    </source>
</evidence>
<comment type="subcellular location">
    <subcellularLocation>
        <location evidence="2">Cytoplasm</location>
    </subcellularLocation>
    <subcellularLocation>
        <location evidence="1">Nucleus</location>
    </subcellularLocation>
</comment>
<evidence type="ECO:0000256" key="12">
    <source>
        <dbReference type="ARBA" id="ARBA00023242"/>
    </source>
</evidence>
<evidence type="ECO:0000256" key="5">
    <source>
        <dbReference type="ARBA" id="ARBA00022490"/>
    </source>
</evidence>
<dbReference type="GO" id="GO:0008349">
    <property type="term" value="F:MAP kinase kinase kinase kinase activity"/>
    <property type="evidence" value="ECO:0007669"/>
    <property type="project" value="UniProtKB-ARBA"/>
</dbReference>
<accession>A0A2H4S5I6</accession>
<keyword evidence="6" id="KW-0589">Pheromone response</keyword>
<dbReference type="SUPFAM" id="SSF56112">
    <property type="entry name" value="Protein kinase-like (PK-like)"/>
    <property type="match status" value="1"/>
</dbReference>
<evidence type="ECO:0000256" key="13">
    <source>
        <dbReference type="ARBA" id="ARBA00047899"/>
    </source>
</evidence>
<dbReference type="PROSITE" id="PS00108">
    <property type="entry name" value="PROTEIN_KINASE_ST"/>
    <property type="match status" value="1"/>
</dbReference>
<keyword evidence="8" id="KW-0808">Transferase</keyword>
<evidence type="ECO:0000256" key="2">
    <source>
        <dbReference type="ARBA" id="ARBA00004496"/>
    </source>
</evidence>
<dbReference type="InterPro" id="IPR033923">
    <property type="entry name" value="PAK_BD"/>
</dbReference>
<feature type="region of interest" description="Disordered" evidence="16">
    <location>
        <begin position="434"/>
        <end position="506"/>
    </location>
</feature>
<dbReference type="Proteomes" id="UP000323067">
    <property type="component" value="Chromosome iv"/>
</dbReference>
<evidence type="ECO:0000256" key="6">
    <source>
        <dbReference type="ARBA" id="ARBA00022507"/>
    </source>
</evidence>
<keyword evidence="7" id="KW-0723">Serine/threonine-protein kinase</keyword>
<dbReference type="InterPro" id="IPR008271">
    <property type="entry name" value="Ser/Thr_kinase_AS"/>
</dbReference>
<feature type="domain" description="Protein kinase" evidence="17">
    <location>
        <begin position="609"/>
        <end position="860"/>
    </location>
</feature>
<evidence type="ECO:0000256" key="14">
    <source>
        <dbReference type="ARBA" id="ARBA00048679"/>
    </source>
</evidence>
<comment type="catalytic activity">
    <reaction evidence="14">
        <text>L-seryl-[protein] + ATP = O-phospho-L-seryl-[protein] + ADP + H(+)</text>
        <dbReference type="Rhea" id="RHEA:17989"/>
        <dbReference type="Rhea" id="RHEA-COMP:9863"/>
        <dbReference type="Rhea" id="RHEA-COMP:11604"/>
        <dbReference type="ChEBI" id="CHEBI:15378"/>
        <dbReference type="ChEBI" id="CHEBI:29999"/>
        <dbReference type="ChEBI" id="CHEBI:30616"/>
        <dbReference type="ChEBI" id="CHEBI:83421"/>
        <dbReference type="ChEBI" id="CHEBI:456216"/>
        <dbReference type="EC" id="2.7.11.1"/>
    </reaction>
</comment>
<dbReference type="GO" id="GO:0106310">
    <property type="term" value="F:protein serine kinase activity"/>
    <property type="evidence" value="ECO:0007669"/>
    <property type="project" value="RHEA"/>
</dbReference>
<dbReference type="EMBL" id="CP023322">
    <property type="protein sequence ID" value="ATY58368.1"/>
    <property type="molecule type" value="Genomic_DNA"/>
</dbReference>
<dbReference type="Gene3D" id="1.10.510.10">
    <property type="entry name" value="Transferase(Phosphotransferase) domain 1"/>
    <property type="match status" value="1"/>
</dbReference>
<dbReference type="Pfam" id="PF00786">
    <property type="entry name" value="PBD"/>
    <property type="match status" value="1"/>
</dbReference>
<evidence type="ECO:0000256" key="9">
    <source>
        <dbReference type="ARBA" id="ARBA00022741"/>
    </source>
</evidence>
<dbReference type="GO" id="GO:0001402">
    <property type="term" value="P:signal transduction involved in filamentous growth"/>
    <property type="evidence" value="ECO:0007669"/>
    <property type="project" value="UniProtKB-ARBA"/>
</dbReference>
<name>A0A2H4S5I6_CORMI</name>
<dbReference type="InterPro" id="IPR017441">
    <property type="entry name" value="Protein_kinase_ATP_BS"/>
</dbReference>
<evidence type="ECO:0000313" key="19">
    <source>
        <dbReference type="EMBL" id="ATY58368.1"/>
    </source>
</evidence>
<evidence type="ECO:0000256" key="1">
    <source>
        <dbReference type="ARBA" id="ARBA00004123"/>
    </source>
</evidence>
<dbReference type="SMART" id="SM00220">
    <property type="entry name" value="S_TKc"/>
    <property type="match status" value="1"/>
</dbReference>
<dbReference type="FunFam" id="1.10.510.10:FF:000011">
    <property type="entry name" value="Non-specific serine/threonine protein kinase"/>
    <property type="match status" value="1"/>
</dbReference>
<dbReference type="SMART" id="SM00285">
    <property type="entry name" value="PBD"/>
    <property type="match status" value="1"/>
</dbReference>
<dbReference type="PANTHER" id="PTHR45832">
    <property type="entry name" value="SERINE/THREONINE-PROTEIN KINASE SAMKA-RELATED-RELATED"/>
    <property type="match status" value="1"/>
</dbReference>
<sequence length="888" mass="96003">MDTKNTSHRNSSSSQRRRLVKKSSHHYSRSSSGLDSAHDAHSIHSKRSSSNSLRRTPSAPPPVRPSNTIAGAFAASTSPSPRHPSQAQPSNVSPLLQQGYFAAAAPSSSSSSRLPYRNSPSLQPELQFRQPAPVSAPAPPNPVADDFIGAPFDGAAILSSIESASYNPPPTAALSPAVGSTLATTNTANTANTANTSATTTFTSLRTSLPAQPQQSSPTTTVVARAAAAPIFRAVSAKKPKPPLRPSNSVTTMDSSVTLVDKSGTAPAATPNRYSDESGGIPSKPPTVRKKSGLSGFVNSLVGSQKKPMISAPENPIHVTHVGYDSSTGQFTGLPKEWQRLINESGIPEKERRENPQTMVDILQFYKETTEKAPEDQVLEKFGHVADRSQYASPNHSNSASPTMYPTNYMGSFENPRAAPPVPAKGLGLPLSKDMVPSRPAPRPPVSMGNRATPPNAYTAPKDSGIGIMNNESDSGPMLPEEHRSRSNSRVTGPAPFSPQQTGSPIATQPTLLQQQQMIQQQHEQAIAQAQGAMAGQIGRAPSKRLPAQAPSPIAAGYSPREANGARHQPGMTPNPQARPRHRSRQSNGIDIVAALKRICSEGDPREIFRGLTKIGQGASGGVYTGHERNSNRLVAIKQMNLEQQPKKDLIINEIIVMKESSHPNIVNFIDSFLTGGELWVIMEFMEGGSLTDVVTFNIMTEGQIASVCRETLKGLQHLHSKGVIHRDIKSDNILLSNEGNIKLTDFGFCATINEAQNKRTTMVGTPYWMAPEVVTRKEYGRKVDIWSLGIMAIEMIEGEPPYLTESPLRALWLIATNGTPQIKNESELSDVFRDFLYFALKVDPEKRASAHDLLRHDFMKLCVELGQLSPLVRSAREQRAQEKARKL</sequence>
<evidence type="ECO:0000256" key="10">
    <source>
        <dbReference type="ARBA" id="ARBA00022777"/>
    </source>
</evidence>
<evidence type="ECO:0000313" key="20">
    <source>
        <dbReference type="Proteomes" id="UP000323067"/>
    </source>
</evidence>
<dbReference type="InterPro" id="IPR011009">
    <property type="entry name" value="Kinase-like_dom_sf"/>
</dbReference>
<dbReference type="PROSITE" id="PS00107">
    <property type="entry name" value="PROTEIN_KINASE_ATP"/>
    <property type="match status" value="1"/>
</dbReference>
<keyword evidence="12" id="KW-0539">Nucleus</keyword>
<feature type="compositionally biased region" description="Low complexity" evidence="16">
    <location>
        <begin position="530"/>
        <end position="541"/>
    </location>
</feature>
<dbReference type="Gene3D" id="3.30.200.20">
    <property type="entry name" value="Phosphorylase Kinase, domain 1"/>
    <property type="match status" value="1"/>
</dbReference>
<dbReference type="VEuPathDB" id="FungiDB:CCM_05107"/>
<feature type="compositionally biased region" description="Polar residues" evidence="16">
    <location>
        <begin position="65"/>
        <end position="96"/>
    </location>
</feature>
<gene>
    <name evidence="19" type="ORF">A9K55_002483</name>
</gene>
<feature type="region of interest" description="Disordered" evidence="16">
    <location>
        <begin position="1"/>
        <end position="123"/>
    </location>
</feature>
<dbReference type="GO" id="GO:0071470">
    <property type="term" value="P:cellular response to osmotic stress"/>
    <property type="evidence" value="ECO:0007669"/>
    <property type="project" value="UniProtKB-ARBA"/>
</dbReference>
<evidence type="ECO:0000256" key="3">
    <source>
        <dbReference type="ARBA" id="ARBA00008874"/>
    </source>
</evidence>
<dbReference type="OrthoDB" id="248923at2759"/>
<dbReference type="FunFam" id="3.90.810.10:FF:000007">
    <property type="entry name" value="Non-specific serine/threonine protein kinase"/>
    <property type="match status" value="1"/>
</dbReference>
<dbReference type="GO" id="GO:0005634">
    <property type="term" value="C:nucleus"/>
    <property type="evidence" value="ECO:0007669"/>
    <property type="project" value="UniProtKB-SubCell"/>
</dbReference>
<dbReference type="InterPro" id="IPR051931">
    <property type="entry name" value="PAK3-like"/>
</dbReference>
<feature type="domain" description="CRIB" evidence="18">
    <location>
        <begin position="310"/>
        <end position="323"/>
    </location>
</feature>
<organism evidence="19 20">
    <name type="scientific">Cordyceps militaris</name>
    <name type="common">Caterpillar fungus</name>
    <name type="synonym">Clavaria militaris</name>
    <dbReference type="NCBI Taxonomy" id="73501"/>
    <lineage>
        <taxon>Eukaryota</taxon>
        <taxon>Fungi</taxon>
        <taxon>Dikarya</taxon>
        <taxon>Ascomycota</taxon>
        <taxon>Pezizomycotina</taxon>
        <taxon>Sordariomycetes</taxon>
        <taxon>Hypocreomycetidae</taxon>
        <taxon>Hypocreales</taxon>
        <taxon>Cordycipitaceae</taxon>
        <taxon>Cordyceps</taxon>
    </lineage>
</organism>
<dbReference type="PROSITE" id="PS50108">
    <property type="entry name" value="CRIB"/>
    <property type="match status" value="1"/>
</dbReference>
<feature type="binding site" evidence="15">
    <location>
        <position position="638"/>
    </location>
    <ligand>
        <name>ATP</name>
        <dbReference type="ChEBI" id="CHEBI:30616"/>
    </ligand>
</feature>
<feature type="compositionally biased region" description="Polar residues" evidence="16">
    <location>
        <begin position="246"/>
        <end position="258"/>
    </location>
</feature>
<evidence type="ECO:0000256" key="16">
    <source>
        <dbReference type="SAM" id="MobiDB-lite"/>
    </source>
</evidence>
<dbReference type="CDD" id="cd06614">
    <property type="entry name" value="STKc_PAK"/>
    <property type="match status" value="1"/>
</dbReference>
<dbReference type="Pfam" id="PF00069">
    <property type="entry name" value="Pkinase"/>
    <property type="match status" value="1"/>
</dbReference>
<comment type="catalytic activity">
    <reaction evidence="13">
        <text>L-threonyl-[protein] + ATP = O-phospho-L-threonyl-[protein] + ADP + H(+)</text>
        <dbReference type="Rhea" id="RHEA:46608"/>
        <dbReference type="Rhea" id="RHEA-COMP:11060"/>
        <dbReference type="Rhea" id="RHEA-COMP:11605"/>
        <dbReference type="ChEBI" id="CHEBI:15378"/>
        <dbReference type="ChEBI" id="CHEBI:30013"/>
        <dbReference type="ChEBI" id="CHEBI:30616"/>
        <dbReference type="ChEBI" id="CHEBI:61977"/>
        <dbReference type="ChEBI" id="CHEBI:456216"/>
        <dbReference type="EC" id="2.7.11.1"/>
    </reaction>
</comment>
<dbReference type="FunFam" id="3.30.200.20:FF:000385">
    <property type="entry name" value="Non-specific serine/threonine protein kinase"/>
    <property type="match status" value="1"/>
</dbReference>
<dbReference type="EC" id="2.7.11.1" evidence="4"/>
<evidence type="ECO:0000256" key="15">
    <source>
        <dbReference type="PROSITE-ProRule" id="PRU10141"/>
    </source>
</evidence>
<dbReference type="VEuPathDB" id="FungiDB:A9K55_002483"/>
<protein>
    <recommendedName>
        <fullName evidence="4">non-specific serine/threonine protein kinase</fullName>
        <ecNumber evidence="4">2.7.11.1</ecNumber>
    </recommendedName>
</protein>
<dbReference type="GO" id="GO:0005524">
    <property type="term" value="F:ATP binding"/>
    <property type="evidence" value="ECO:0007669"/>
    <property type="project" value="UniProtKB-UniRule"/>
</dbReference>
<keyword evidence="10 19" id="KW-0418">Kinase</keyword>
<feature type="region of interest" description="Disordered" evidence="16">
    <location>
        <begin position="238"/>
        <end position="293"/>
    </location>
</feature>
<evidence type="ECO:0000256" key="4">
    <source>
        <dbReference type="ARBA" id="ARBA00012513"/>
    </source>
</evidence>
<reference evidence="19 20" key="1">
    <citation type="journal article" date="2017" name="BMC Genomics">
        <title>Chromosome level assembly and secondary metabolite potential of the parasitic fungus Cordyceps militaris.</title>
        <authorList>
            <person name="Kramer G.J."/>
            <person name="Nodwell J.R."/>
        </authorList>
    </citation>
    <scope>NUCLEOTIDE SEQUENCE [LARGE SCALE GENOMIC DNA]</scope>
    <source>
        <strain evidence="19 20">ATCC 34164</strain>
    </source>
</reference>
<keyword evidence="11 15" id="KW-0067">ATP-binding</keyword>
<dbReference type="InterPro" id="IPR000719">
    <property type="entry name" value="Prot_kinase_dom"/>
</dbReference>
<evidence type="ECO:0000259" key="17">
    <source>
        <dbReference type="PROSITE" id="PS50011"/>
    </source>
</evidence>
<dbReference type="PANTHER" id="PTHR45832:SF22">
    <property type="entry name" value="SERINE_THREONINE-PROTEIN KINASE SAMKA-RELATED"/>
    <property type="match status" value="1"/>
</dbReference>
<dbReference type="GO" id="GO:0019236">
    <property type="term" value="P:response to pheromone"/>
    <property type="evidence" value="ECO:0007669"/>
    <property type="project" value="UniProtKB-KW"/>
</dbReference>
<evidence type="ECO:0000256" key="7">
    <source>
        <dbReference type="ARBA" id="ARBA00022527"/>
    </source>
</evidence>
<proteinExistence type="inferred from homology"/>
<keyword evidence="9 15" id="KW-0547">Nucleotide-binding</keyword>
<feature type="region of interest" description="Disordered" evidence="16">
    <location>
        <begin position="530"/>
        <end position="587"/>
    </location>
</feature>
<feature type="compositionally biased region" description="Basic residues" evidence="16">
    <location>
        <begin position="15"/>
        <end position="28"/>
    </location>
</feature>
<dbReference type="CDD" id="cd01093">
    <property type="entry name" value="CRIB_PAK_like"/>
    <property type="match status" value="1"/>
</dbReference>
<dbReference type="AlphaFoldDB" id="A0A2H4S5I6"/>
<dbReference type="InterPro" id="IPR000095">
    <property type="entry name" value="CRIB_dom"/>
</dbReference>
<dbReference type="InterPro" id="IPR036936">
    <property type="entry name" value="CRIB_dom_sf"/>
</dbReference>